<evidence type="ECO:0000256" key="3">
    <source>
        <dbReference type="SAM" id="MobiDB-lite"/>
    </source>
</evidence>
<evidence type="ECO:0000259" key="5">
    <source>
        <dbReference type="PROSITE" id="PS51203"/>
    </source>
</evidence>
<feature type="compositionally biased region" description="Basic and acidic residues" evidence="3">
    <location>
        <begin position="182"/>
        <end position="196"/>
    </location>
</feature>
<dbReference type="Pfam" id="PF04969">
    <property type="entry name" value="CS"/>
    <property type="match status" value="1"/>
</dbReference>
<feature type="domain" description="SGS" evidence="4">
    <location>
        <begin position="338"/>
        <end position="423"/>
    </location>
</feature>
<keyword evidence="7" id="KW-1185">Reference proteome</keyword>
<dbReference type="SMART" id="SM00028">
    <property type="entry name" value="TPR"/>
    <property type="match status" value="2"/>
</dbReference>
<dbReference type="InterPro" id="IPR007699">
    <property type="entry name" value="SGS_dom"/>
</dbReference>
<dbReference type="PANTHER" id="PTHR45862">
    <property type="entry name" value="PROTEIN SGT1 HOMOLOG"/>
    <property type="match status" value="1"/>
</dbReference>
<evidence type="ECO:0000256" key="1">
    <source>
        <dbReference type="ARBA" id="ARBA00008509"/>
    </source>
</evidence>
<name>A5DYG0_LODEL</name>
<dbReference type="AlphaFoldDB" id="A5DYG0"/>
<gene>
    <name evidence="6" type="ORF">LELG_02397</name>
</gene>
<reference evidence="6 7" key="1">
    <citation type="journal article" date="2009" name="Nature">
        <title>Evolution of pathogenicity and sexual reproduction in eight Candida genomes.</title>
        <authorList>
            <person name="Butler G."/>
            <person name="Rasmussen M.D."/>
            <person name="Lin M.F."/>
            <person name="Santos M.A."/>
            <person name="Sakthikumar S."/>
            <person name="Munro C.A."/>
            <person name="Rheinbay E."/>
            <person name="Grabherr M."/>
            <person name="Forche A."/>
            <person name="Reedy J.L."/>
            <person name="Agrafioti I."/>
            <person name="Arnaud M.B."/>
            <person name="Bates S."/>
            <person name="Brown A.J."/>
            <person name="Brunke S."/>
            <person name="Costanzo M.C."/>
            <person name="Fitzpatrick D.A."/>
            <person name="de Groot P.W."/>
            <person name="Harris D."/>
            <person name="Hoyer L.L."/>
            <person name="Hube B."/>
            <person name="Klis F.M."/>
            <person name="Kodira C."/>
            <person name="Lennard N."/>
            <person name="Logue M.E."/>
            <person name="Martin R."/>
            <person name="Neiman A.M."/>
            <person name="Nikolaou E."/>
            <person name="Quail M.A."/>
            <person name="Quinn J."/>
            <person name="Santos M.C."/>
            <person name="Schmitzberger F.F."/>
            <person name="Sherlock G."/>
            <person name="Shah P."/>
            <person name="Silverstein K.A."/>
            <person name="Skrzypek M.S."/>
            <person name="Soll D."/>
            <person name="Staggs R."/>
            <person name="Stansfield I."/>
            <person name="Stumpf M.P."/>
            <person name="Sudbery P.E."/>
            <person name="Srikantha T."/>
            <person name="Zeng Q."/>
            <person name="Berman J."/>
            <person name="Berriman M."/>
            <person name="Heitman J."/>
            <person name="Gow N.A."/>
            <person name="Lorenz M.C."/>
            <person name="Birren B.W."/>
            <person name="Kellis M."/>
            <person name="Cuomo C.A."/>
        </authorList>
    </citation>
    <scope>NUCLEOTIDE SEQUENCE [LARGE SCALE GENOMIC DNA]</scope>
    <source>
        <strain evidence="7">ATCC 11503 / BCRC 21390 / CBS 2605 / JCM 1781 / NBRC 1676 / NRRL YB-4239</strain>
    </source>
</reference>
<feature type="compositionally biased region" description="Polar residues" evidence="3">
    <location>
        <begin position="320"/>
        <end position="329"/>
    </location>
</feature>
<feature type="region of interest" description="Disordered" evidence="3">
    <location>
        <begin position="127"/>
        <end position="212"/>
    </location>
</feature>
<feature type="compositionally biased region" description="Low complexity" evidence="3">
    <location>
        <begin position="197"/>
        <end position="206"/>
    </location>
</feature>
<dbReference type="InterPro" id="IPR008978">
    <property type="entry name" value="HSP20-like_chaperone"/>
</dbReference>
<dbReference type="FunCoup" id="A5DYG0">
    <property type="interactions" value="982"/>
</dbReference>
<feature type="region of interest" description="Disordered" evidence="3">
    <location>
        <begin position="402"/>
        <end position="423"/>
    </location>
</feature>
<organism evidence="6 7">
    <name type="scientific">Lodderomyces elongisporus (strain ATCC 11503 / CBS 2605 / JCM 1781 / NBRC 1676 / NRRL YB-4239)</name>
    <name type="common">Yeast</name>
    <name type="synonym">Saccharomyces elongisporus</name>
    <dbReference type="NCBI Taxonomy" id="379508"/>
    <lineage>
        <taxon>Eukaryota</taxon>
        <taxon>Fungi</taxon>
        <taxon>Dikarya</taxon>
        <taxon>Ascomycota</taxon>
        <taxon>Saccharomycotina</taxon>
        <taxon>Pichiomycetes</taxon>
        <taxon>Debaryomycetaceae</taxon>
        <taxon>Candida/Lodderomyces clade</taxon>
        <taxon>Lodderomyces</taxon>
    </lineage>
</organism>
<dbReference type="GO" id="GO:0051087">
    <property type="term" value="F:protein-folding chaperone binding"/>
    <property type="evidence" value="ECO:0007669"/>
    <property type="project" value="InterPro"/>
</dbReference>
<dbReference type="Proteomes" id="UP000001996">
    <property type="component" value="Unassembled WGS sequence"/>
</dbReference>
<dbReference type="HOGENOM" id="CLU_039532_3_1_1"/>
<dbReference type="KEGG" id="lel:PVL30_003241"/>
<sequence length="423" mass="48362">MAVEQAIKHGDEAVQAKDFLGAIQFYTLALKENPQAFQAYLKRAIAYLKLKNLDHAKKDISTAFTIANDRGKRSEIGLCYFRLAIIYYQEKKLKLALSQFSKALEYDCKEATLQMWKDKCEYDLKNHPEWNVDNDDDDDDDDKEEEKEEEEEKEREGEREAAEVVGGERSTLNLDSSGDGKGGSELKSEVVEKTETTKALATEANASKPATQSNVDEINRIAPLSVKIREDWYQSNEDVIITIYAKNIKEDKLKVHFESKSVSISFPSANGSEYNYNLDPLYSEIRVEESRFKIYSTKLEISLRKSIAGKWPSLEKEETLTNNGNSNNKGRQEELHAAYPSSSRKKIDWSNFKVEDETENEGGEPNQFFQQIFKDMDEDSRRAMMKSYVQSNGTVLTTNWEEARDKEFETSPPEGMVAKKWGA</sequence>
<evidence type="ECO:0000313" key="6">
    <source>
        <dbReference type="EMBL" id="EDK44218.1"/>
    </source>
</evidence>
<dbReference type="PROSITE" id="PS51048">
    <property type="entry name" value="SGS"/>
    <property type="match status" value="1"/>
</dbReference>
<dbReference type="InterPro" id="IPR019734">
    <property type="entry name" value="TPR_rpt"/>
</dbReference>
<dbReference type="SUPFAM" id="SSF49764">
    <property type="entry name" value="HSP20-like chaperones"/>
    <property type="match status" value="1"/>
</dbReference>
<dbReference type="VEuPathDB" id="FungiDB:LELG_02397"/>
<dbReference type="Gene3D" id="2.60.40.790">
    <property type="match status" value="1"/>
</dbReference>
<dbReference type="EMBL" id="CH981526">
    <property type="protein sequence ID" value="EDK44218.1"/>
    <property type="molecule type" value="Genomic_DNA"/>
</dbReference>
<comment type="similarity">
    <text evidence="1">Belongs to the SGT1 family.</text>
</comment>
<evidence type="ECO:0000256" key="2">
    <source>
        <dbReference type="PROSITE-ProRule" id="PRU00339"/>
    </source>
</evidence>
<dbReference type="OrthoDB" id="1898560at2759"/>
<proteinExistence type="inferred from homology"/>
<dbReference type="Pfam" id="PF05002">
    <property type="entry name" value="SGS"/>
    <property type="match status" value="1"/>
</dbReference>
<protein>
    <submittedName>
        <fullName evidence="6">Uncharacterized protein</fullName>
    </submittedName>
</protein>
<evidence type="ECO:0000313" key="7">
    <source>
        <dbReference type="Proteomes" id="UP000001996"/>
    </source>
</evidence>
<feature type="region of interest" description="Disordered" evidence="3">
    <location>
        <begin position="318"/>
        <end position="342"/>
    </location>
</feature>
<dbReference type="PROSITE" id="PS51203">
    <property type="entry name" value="CS"/>
    <property type="match status" value="1"/>
</dbReference>
<dbReference type="InterPro" id="IPR011990">
    <property type="entry name" value="TPR-like_helical_dom_sf"/>
</dbReference>
<keyword evidence="2" id="KW-0802">TPR repeat</keyword>
<dbReference type="STRING" id="379508.A5DYG0"/>
<dbReference type="CDD" id="cd06466">
    <property type="entry name" value="p23_CS_SGT1_like"/>
    <property type="match status" value="1"/>
</dbReference>
<dbReference type="PROSITE" id="PS50005">
    <property type="entry name" value="TPR"/>
    <property type="match status" value="1"/>
</dbReference>
<dbReference type="InterPro" id="IPR007052">
    <property type="entry name" value="CS_dom"/>
</dbReference>
<dbReference type="InterPro" id="IPR044563">
    <property type="entry name" value="Sgt1-like"/>
</dbReference>
<dbReference type="OMA" id="KIREDWY"/>
<dbReference type="Gene3D" id="1.25.40.10">
    <property type="entry name" value="Tetratricopeptide repeat domain"/>
    <property type="match status" value="1"/>
</dbReference>
<dbReference type="GeneID" id="5233422"/>
<evidence type="ECO:0000259" key="4">
    <source>
        <dbReference type="PROSITE" id="PS51048"/>
    </source>
</evidence>
<dbReference type="SUPFAM" id="SSF48452">
    <property type="entry name" value="TPR-like"/>
    <property type="match status" value="1"/>
</dbReference>
<feature type="compositionally biased region" description="Acidic residues" evidence="3">
    <location>
        <begin position="132"/>
        <end position="153"/>
    </location>
</feature>
<accession>A5DYG0</accession>
<dbReference type="InParanoid" id="A5DYG0"/>
<feature type="repeat" description="TPR" evidence="2">
    <location>
        <begin position="77"/>
        <end position="110"/>
    </location>
</feature>
<dbReference type="eggNOG" id="KOG1309">
    <property type="taxonomic scope" value="Eukaryota"/>
</dbReference>
<feature type="domain" description="CS" evidence="5">
    <location>
        <begin position="225"/>
        <end position="315"/>
    </location>
</feature>